<accession>A0A9N9BHS6</accession>
<dbReference type="InterPro" id="IPR050936">
    <property type="entry name" value="AP-1-like"/>
</dbReference>
<keyword evidence="6" id="KW-1185">Reference proteome</keyword>
<protein>
    <submittedName>
        <fullName evidence="5">2290_t:CDS:1</fullName>
    </submittedName>
</protein>
<dbReference type="GO" id="GO:0000976">
    <property type="term" value="F:transcription cis-regulatory region binding"/>
    <property type="evidence" value="ECO:0007669"/>
    <property type="project" value="InterPro"/>
</dbReference>
<dbReference type="SUPFAM" id="SSF57959">
    <property type="entry name" value="Leucine zipper domain"/>
    <property type="match status" value="1"/>
</dbReference>
<dbReference type="Proteomes" id="UP000789831">
    <property type="component" value="Unassembled WGS sequence"/>
</dbReference>
<sequence length="449" mass="48969">MSSLLNIQQQFLNQTPKMDASLSNSNNNGQQPLMKLPIPRLPQNAAAAVAAAASSSAHVSGNVSNKSHEMLITTSWQPANNNNTTNVSMANSLPVIPCQETIGQNSIGKPVPNKRGRKPLTTMPSTKKHIQNLTNQRAFRQRRENYIRTIESRASTLEYLYSQAQEEIKSLKEQLGSMRKQLFEGDSRNVCGSGALSNSPGLNDPSSMMDHSQQHCPHNNPTDACCGIGGFGGGLGGVVSASSSSSSSRQQQPMIYSSQQVVVSNNNGTGGGNGNGRTHMFTMVSSREGSPKDGMNCDLLMSDAAMSPISSDSSGVHSPPLIQNSSNNQSPNHIYQNSAAFQQQCLSPTSPTTNNTTNSPNTYATLTTLSNHNHRLAADQLSIQRRVRQCGFYPTHEKAQYQQMMEIYAIQSRPPRIIIQFLMAALRRQVHQFIIIRCHRLMSLKRTGN</sequence>
<dbReference type="PANTHER" id="PTHR40621:SF6">
    <property type="entry name" value="AP-1-LIKE TRANSCRIPTION FACTOR YAP1-RELATED"/>
    <property type="match status" value="1"/>
</dbReference>
<dbReference type="AlphaFoldDB" id="A0A9N9BHS6"/>
<evidence type="ECO:0000256" key="4">
    <source>
        <dbReference type="SAM" id="MobiDB-lite"/>
    </source>
</evidence>
<feature type="compositionally biased region" description="Polar residues" evidence="4">
    <location>
        <begin position="308"/>
        <end position="333"/>
    </location>
</feature>
<dbReference type="PANTHER" id="PTHR40621">
    <property type="entry name" value="TRANSCRIPTION FACTOR KAPC-RELATED"/>
    <property type="match status" value="1"/>
</dbReference>
<evidence type="ECO:0000313" key="6">
    <source>
        <dbReference type="Proteomes" id="UP000789831"/>
    </source>
</evidence>
<comment type="subcellular location">
    <subcellularLocation>
        <location evidence="1">Nucleus</location>
    </subcellularLocation>
</comment>
<feature type="region of interest" description="Disordered" evidence="4">
    <location>
        <begin position="104"/>
        <end position="123"/>
    </location>
</feature>
<name>A0A9N9BHS6_9GLOM</name>
<feature type="coiled-coil region" evidence="3">
    <location>
        <begin position="154"/>
        <end position="181"/>
    </location>
</feature>
<dbReference type="OrthoDB" id="2593073at2759"/>
<dbReference type="GO" id="GO:0090575">
    <property type="term" value="C:RNA polymerase II transcription regulator complex"/>
    <property type="evidence" value="ECO:0007669"/>
    <property type="project" value="TreeGrafter"/>
</dbReference>
<evidence type="ECO:0000313" key="5">
    <source>
        <dbReference type="EMBL" id="CAG8569179.1"/>
    </source>
</evidence>
<dbReference type="InterPro" id="IPR046347">
    <property type="entry name" value="bZIP_sf"/>
</dbReference>
<dbReference type="Gene3D" id="1.20.5.170">
    <property type="match status" value="1"/>
</dbReference>
<reference evidence="5" key="1">
    <citation type="submission" date="2021-06" db="EMBL/GenBank/DDBJ databases">
        <authorList>
            <person name="Kallberg Y."/>
            <person name="Tangrot J."/>
            <person name="Rosling A."/>
        </authorList>
    </citation>
    <scope>NUCLEOTIDE SEQUENCE</scope>
    <source>
        <strain evidence="5">MT106</strain>
    </source>
</reference>
<evidence type="ECO:0000256" key="2">
    <source>
        <dbReference type="ARBA" id="ARBA00023242"/>
    </source>
</evidence>
<evidence type="ECO:0000256" key="3">
    <source>
        <dbReference type="SAM" id="Coils"/>
    </source>
</evidence>
<keyword evidence="3" id="KW-0175">Coiled coil</keyword>
<keyword evidence="2" id="KW-0539">Nucleus</keyword>
<evidence type="ECO:0000256" key="1">
    <source>
        <dbReference type="ARBA" id="ARBA00004123"/>
    </source>
</evidence>
<dbReference type="EMBL" id="CAJVPL010001397">
    <property type="protein sequence ID" value="CAG8569179.1"/>
    <property type="molecule type" value="Genomic_DNA"/>
</dbReference>
<comment type="caution">
    <text evidence="5">The sequence shown here is derived from an EMBL/GenBank/DDBJ whole genome shotgun (WGS) entry which is preliminary data.</text>
</comment>
<dbReference type="CDD" id="cd14688">
    <property type="entry name" value="bZIP_YAP"/>
    <property type="match status" value="1"/>
</dbReference>
<dbReference type="GO" id="GO:0001228">
    <property type="term" value="F:DNA-binding transcription activator activity, RNA polymerase II-specific"/>
    <property type="evidence" value="ECO:0007669"/>
    <property type="project" value="TreeGrafter"/>
</dbReference>
<gene>
    <name evidence="5" type="ORF">AGERDE_LOCUS7550</name>
</gene>
<feature type="region of interest" description="Disordered" evidence="4">
    <location>
        <begin position="263"/>
        <end position="333"/>
    </location>
</feature>
<proteinExistence type="predicted"/>
<organism evidence="5 6">
    <name type="scientific">Ambispora gerdemannii</name>
    <dbReference type="NCBI Taxonomy" id="144530"/>
    <lineage>
        <taxon>Eukaryota</taxon>
        <taxon>Fungi</taxon>
        <taxon>Fungi incertae sedis</taxon>
        <taxon>Mucoromycota</taxon>
        <taxon>Glomeromycotina</taxon>
        <taxon>Glomeromycetes</taxon>
        <taxon>Archaeosporales</taxon>
        <taxon>Ambisporaceae</taxon>
        <taxon>Ambispora</taxon>
    </lineage>
</organism>